<feature type="region of interest" description="Disordered" evidence="1">
    <location>
        <begin position="137"/>
        <end position="196"/>
    </location>
</feature>
<name>A0A1Q9A2Z2_9HYPH</name>
<feature type="compositionally biased region" description="Polar residues" evidence="1">
    <location>
        <begin position="226"/>
        <end position="237"/>
    </location>
</feature>
<keyword evidence="5" id="KW-1185">Reference proteome</keyword>
<dbReference type="RefSeq" id="WP_075614687.1">
    <property type="nucleotide sequence ID" value="NZ_JACIED010000001.1"/>
</dbReference>
<protein>
    <recommendedName>
        <fullName evidence="7">Lipoprotein</fullName>
    </recommendedName>
</protein>
<dbReference type="AlphaFoldDB" id="A0A1Q9A2Z2"/>
<gene>
    <name evidence="4" type="ORF">BJF91_17350</name>
    <name evidence="3" type="ORF">GGQ71_000089</name>
</gene>
<evidence type="ECO:0000313" key="3">
    <source>
        <dbReference type="EMBL" id="MBB4005853.1"/>
    </source>
</evidence>
<evidence type="ECO:0000256" key="2">
    <source>
        <dbReference type="SAM" id="SignalP"/>
    </source>
</evidence>
<dbReference type="EMBL" id="JACIED010000001">
    <property type="protein sequence ID" value="MBB4005853.1"/>
    <property type="molecule type" value="Genomic_DNA"/>
</dbReference>
<comment type="caution">
    <text evidence="4">The sequence shown here is derived from an EMBL/GenBank/DDBJ whole genome shotgun (WGS) entry which is preliminary data.</text>
</comment>
<feature type="compositionally biased region" description="Polar residues" evidence="1">
    <location>
        <begin position="137"/>
        <end position="147"/>
    </location>
</feature>
<sequence length="294" mass="30131">MTSRTRIVFQVQAAAFAVALLAGCATTKQDLPPIDKGPIGDVDAGESAVVPPSSATAPKKGGLYRDPLVTTGHDRSAAPPALKSAKPANAAATASSAPQHIATPSADEQMVAMNQTESDATAASGTPHHNGLYAAQPQQAANDSAPANSIVPPDMPSRPFQATVNSVYSLSKQQQSQPQVQANQPAQPAAAAPVVVPQRPPTKAEILAGLAPDPKKRRQAPRADQQPVTMPSASPSSEIVPGMPAQLQASLPGGVPGAANSGDITEMDKIQGAPEATGMTKDSFIKKFLAKIRK</sequence>
<feature type="signal peptide" evidence="2">
    <location>
        <begin position="1"/>
        <end position="27"/>
    </location>
</feature>
<feature type="region of interest" description="Disordered" evidence="1">
    <location>
        <begin position="208"/>
        <end position="241"/>
    </location>
</feature>
<feature type="compositionally biased region" description="Low complexity" evidence="1">
    <location>
        <begin position="77"/>
        <end position="98"/>
    </location>
</feature>
<dbReference type="Proteomes" id="UP000185598">
    <property type="component" value="Unassembled WGS sequence"/>
</dbReference>
<feature type="compositionally biased region" description="Low complexity" evidence="1">
    <location>
        <begin position="173"/>
        <end position="196"/>
    </location>
</feature>
<dbReference type="Proteomes" id="UP000544107">
    <property type="component" value="Unassembled WGS sequence"/>
</dbReference>
<evidence type="ECO:0000313" key="6">
    <source>
        <dbReference type="Proteomes" id="UP000544107"/>
    </source>
</evidence>
<dbReference type="OrthoDB" id="8396568at2"/>
<feature type="region of interest" description="Disordered" evidence="1">
    <location>
        <begin position="29"/>
        <end position="100"/>
    </location>
</feature>
<proteinExistence type="predicted"/>
<evidence type="ECO:0000313" key="5">
    <source>
        <dbReference type="Proteomes" id="UP000185598"/>
    </source>
</evidence>
<organism evidence="4 5">
    <name type="scientific">Allorhizobium taibaishanense</name>
    <dbReference type="NCBI Taxonomy" id="887144"/>
    <lineage>
        <taxon>Bacteria</taxon>
        <taxon>Pseudomonadati</taxon>
        <taxon>Pseudomonadota</taxon>
        <taxon>Alphaproteobacteria</taxon>
        <taxon>Hyphomicrobiales</taxon>
        <taxon>Rhizobiaceae</taxon>
        <taxon>Rhizobium/Agrobacterium group</taxon>
        <taxon>Allorhizobium</taxon>
    </lineage>
</organism>
<evidence type="ECO:0008006" key="7">
    <source>
        <dbReference type="Google" id="ProtNLM"/>
    </source>
</evidence>
<reference evidence="4 5" key="1">
    <citation type="submission" date="2016-09" db="EMBL/GenBank/DDBJ databases">
        <title>Rhizobium oryziradicis sp. nov., isolated from the root of rice.</title>
        <authorList>
            <person name="Zhao J."/>
            <person name="Zhang X."/>
        </authorList>
    </citation>
    <scope>NUCLEOTIDE SEQUENCE [LARGE SCALE GENOMIC DNA]</scope>
    <source>
        <strain evidence="4 5">14971</strain>
    </source>
</reference>
<keyword evidence="2" id="KW-0732">Signal</keyword>
<evidence type="ECO:0000313" key="4">
    <source>
        <dbReference type="EMBL" id="OLP48896.1"/>
    </source>
</evidence>
<reference evidence="3 6" key="2">
    <citation type="submission" date="2020-08" db="EMBL/GenBank/DDBJ databases">
        <title>Genomic Encyclopedia of Type Strains, Phase IV (KMG-IV): sequencing the most valuable type-strain genomes for metagenomic binning, comparative biology and taxonomic classification.</title>
        <authorList>
            <person name="Goeker M."/>
        </authorList>
    </citation>
    <scope>NUCLEOTIDE SEQUENCE [LARGE SCALE GENOMIC DNA]</scope>
    <source>
        <strain evidence="3 6">DSM 100021</strain>
    </source>
</reference>
<feature type="chain" id="PRO_5044564272" description="Lipoprotein" evidence="2">
    <location>
        <begin position="28"/>
        <end position="294"/>
    </location>
</feature>
<accession>A0A1Q9A2Z2</accession>
<dbReference type="EMBL" id="MKIN01000022">
    <property type="protein sequence ID" value="OLP48896.1"/>
    <property type="molecule type" value="Genomic_DNA"/>
</dbReference>
<feature type="compositionally biased region" description="Polar residues" evidence="1">
    <location>
        <begin position="160"/>
        <end position="172"/>
    </location>
</feature>
<dbReference type="PROSITE" id="PS51257">
    <property type="entry name" value="PROKAR_LIPOPROTEIN"/>
    <property type="match status" value="1"/>
</dbReference>
<evidence type="ECO:0000256" key="1">
    <source>
        <dbReference type="SAM" id="MobiDB-lite"/>
    </source>
</evidence>